<organism evidence="1 2">
    <name type="scientific">Rattus norvegicus</name>
    <name type="common">Rat</name>
    <dbReference type="NCBI Taxonomy" id="10116"/>
    <lineage>
        <taxon>Eukaryota</taxon>
        <taxon>Metazoa</taxon>
        <taxon>Chordata</taxon>
        <taxon>Craniata</taxon>
        <taxon>Vertebrata</taxon>
        <taxon>Euteleostomi</taxon>
        <taxon>Mammalia</taxon>
        <taxon>Eutheria</taxon>
        <taxon>Euarchontoglires</taxon>
        <taxon>Glires</taxon>
        <taxon>Rodentia</taxon>
        <taxon>Myomorpha</taxon>
        <taxon>Muroidea</taxon>
        <taxon>Muridae</taxon>
        <taxon>Murinae</taxon>
        <taxon>Rattus</taxon>
    </lineage>
</organism>
<dbReference type="Proteomes" id="UP000234681">
    <property type="component" value="Chromosome 9"/>
</dbReference>
<proteinExistence type="predicted"/>
<dbReference type="AlphaFoldDB" id="A6KFI5"/>
<sequence>MVQSNAHTSHVSSNGSVRGAAGVVSCATISTMSSP</sequence>
<name>A6KFI5_RAT</name>
<protein>
    <submittedName>
        <fullName evidence="1">RCG25031</fullName>
    </submittedName>
</protein>
<accession>A6KFI5</accession>
<gene>
    <name evidence="1" type="ORF">rCG_25031</name>
</gene>
<evidence type="ECO:0000313" key="1">
    <source>
        <dbReference type="EMBL" id="EDL75242.1"/>
    </source>
</evidence>
<evidence type="ECO:0000313" key="2">
    <source>
        <dbReference type="Proteomes" id="UP000234681"/>
    </source>
</evidence>
<dbReference type="EMBL" id="CH474044">
    <property type="protein sequence ID" value="EDL75242.1"/>
    <property type="molecule type" value="Genomic_DNA"/>
</dbReference>
<reference evidence="1 2" key="1">
    <citation type="submission" date="2005-09" db="EMBL/GenBank/DDBJ databases">
        <authorList>
            <person name="Mural R.J."/>
            <person name="Li P.W."/>
            <person name="Adams M.D."/>
            <person name="Amanatides P.G."/>
            <person name="Baden-Tillson H."/>
            <person name="Barnstead M."/>
            <person name="Chin S.H."/>
            <person name="Dew I."/>
            <person name="Evans C.A."/>
            <person name="Ferriera S."/>
            <person name="Flanigan M."/>
            <person name="Fosler C."/>
            <person name="Glodek A."/>
            <person name="Gu Z."/>
            <person name="Holt R.A."/>
            <person name="Jennings D."/>
            <person name="Kraft C.L."/>
            <person name="Lu F."/>
            <person name="Nguyen T."/>
            <person name="Nusskern D.R."/>
            <person name="Pfannkoch C.M."/>
            <person name="Sitter C."/>
            <person name="Sutton G.G."/>
            <person name="Venter J.C."/>
            <person name="Wang Z."/>
            <person name="Woodage T."/>
            <person name="Zheng X.H."/>
            <person name="Zhong F."/>
        </authorList>
    </citation>
    <scope>NUCLEOTIDE SEQUENCE [LARGE SCALE GENOMIC DNA]</scope>
    <source>
        <strain>BN</strain>
        <strain evidence="2">Sprague-Dawley</strain>
    </source>
</reference>